<proteinExistence type="predicted"/>
<dbReference type="Gene3D" id="3.30.160.60">
    <property type="entry name" value="Classic Zinc Finger"/>
    <property type="match status" value="1"/>
</dbReference>
<dbReference type="CDD" id="cd19769">
    <property type="entry name" value="Bbox2_TRIM16-like"/>
    <property type="match status" value="1"/>
</dbReference>
<dbReference type="Pfam" id="PF00643">
    <property type="entry name" value="zf-B_box"/>
    <property type="match status" value="1"/>
</dbReference>
<dbReference type="PANTHER" id="PTHR22948">
    <property type="entry name" value="TUDOR DOMAIN CONTAINING PROTEIN"/>
    <property type="match status" value="1"/>
</dbReference>
<organism evidence="8 9">
    <name type="scientific">Daphnia magna</name>
    <dbReference type="NCBI Taxonomy" id="35525"/>
    <lineage>
        <taxon>Eukaryota</taxon>
        <taxon>Metazoa</taxon>
        <taxon>Ecdysozoa</taxon>
        <taxon>Arthropoda</taxon>
        <taxon>Crustacea</taxon>
        <taxon>Branchiopoda</taxon>
        <taxon>Diplostraca</taxon>
        <taxon>Cladocera</taxon>
        <taxon>Anomopoda</taxon>
        <taxon>Daphniidae</taxon>
        <taxon>Daphnia</taxon>
    </lineage>
</organism>
<feature type="domain" description="Tudor" evidence="7">
    <location>
        <begin position="502"/>
        <end position="560"/>
    </location>
</feature>
<evidence type="ECO:0000256" key="5">
    <source>
        <dbReference type="SAM" id="Coils"/>
    </source>
</evidence>
<accession>A0A164ZNH1</accession>
<dbReference type="SUPFAM" id="SSF57845">
    <property type="entry name" value="B-box zinc-binding domain"/>
    <property type="match status" value="1"/>
</dbReference>
<dbReference type="SUPFAM" id="SSF63748">
    <property type="entry name" value="Tudor/PWWP/MBT"/>
    <property type="match status" value="4"/>
</dbReference>
<dbReference type="GO" id="GO:0005737">
    <property type="term" value="C:cytoplasm"/>
    <property type="evidence" value="ECO:0007669"/>
    <property type="project" value="UniProtKB-ARBA"/>
</dbReference>
<keyword evidence="9" id="KW-1185">Reference proteome</keyword>
<name>A0A164ZNH1_9CRUS</name>
<protein>
    <recommendedName>
        <fullName evidence="10">Tudor domain-containing protein 1</fullName>
    </recommendedName>
</protein>
<dbReference type="InterPro" id="IPR000315">
    <property type="entry name" value="Znf_B-box"/>
</dbReference>
<keyword evidence="2 4" id="KW-0863">Zinc-finger</keyword>
<evidence type="ECO:0000256" key="1">
    <source>
        <dbReference type="ARBA" id="ARBA00022723"/>
    </source>
</evidence>
<feature type="domain" description="B box-type" evidence="6">
    <location>
        <begin position="179"/>
        <end position="214"/>
    </location>
</feature>
<dbReference type="InterPro" id="IPR001841">
    <property type="entry name" value="Znf_RING"/>
</dbReference>
<dbReference type="Proteomes" id="UP000076858">
    <property type="component" value="Unassembled WGS sequence"/>
</dbReference>
<dbReference type="PROSITE" id="PS50119">
    <property type="entry name" value="ZF_BBOX"/>
    <property type="match status" value="1"/>
</dbReference>
<dbReference type="SMART" id="SM00184">
    <property type="entry name" value="RING"/>
    <property type="match status" value="1"/>
</dbReference>
<dbReference type="InterPro" id="IPR017907">
    <property type="entry name" value="Znf_RING_CS"/>
</dbReference>
<dbReference type="SMART" id="SM00333">
    <property type="entry name" value="TUDOR"/>
    <property type="match status" value="4"/>
</dbReference>
<feature type="domain" description="Tudor" evidence="7">
    <location>
        <begin position="991"/>
        <end position="1050"/>
    </location>
</feature>
<dbReference type="Pfam" id="PF00567">
    <property type="entry name" value="TUDOR"/>
    <property type="match status" value="4"/>
</dbReference>
<dbReference type="GO" id="GO:0008270">
    <property type="term" value="F:zinc ion binding"/>
    <property type="evidence" value="ECO:0007669"/>
    <property type="project" value="UniProtKB-KW"/>
</dbReference>
<dbReference type="PANTHER" id="PTHR22948:SF29">
    <property type="entry name" value="FI02030P-RELATED"/>
    <property type="match status" value="1"/>
</dbReference>
<dbReference type="EMBL" id="LRGB01000687">
    <property type="protein sequence ID" value="KZS16550.1"/>
    <property type="molecule type" value="Genomic_DNA"/>
</dbReference>
<dbReference type="Gene3D" id="2.30.30.140">
    <property type="match status" value="4"/>
</dbReference>
<keyword evidence="3" id="KW-0862">Zinc</keyword>
<evidence type="ECO:0000259" key="6">
    <source>
        <dbReference type="PROSITE" id="PS50119"/>
    </source>
</evidence>
<dbReference type="STRING" id="35525.A0A164ZNH1"/>
<evidence type="ECO:0000313" key="8">
    <source>
        <dbReference type="EMBL" id="KZS16550.1"/>
    </source>
</evidence>
<dbReference type="Gene3D" id="2.40.50.90">
    <property type="match status" value="1"/>
</dbReference>
<feature type="domain" description="Tudor" evidence="7">
    <location>
        <begin position="1274"/>
        <end position="1335"/>
    </location>
</feature>
<dbReference type="OrthoDB" id="5800423at2759"/>
<dbReference type="CDD" id="cd20379">
    <property type="entry name" value="Tudor_dTUD-like"/>
    <property type="match status" value="1"/>
</dbReference>
<evidence type="ECO:0000256" key="4">
    <source>
        <dbReference type="PROSITE-ProRule" id="PRU00024"/>
    </source>
</evidence>
<dbReference type="InterPro" id="IPR035437">
    <property type="entry name" value="SNase_OB-fold_sf"/>
</dbReference>
<feature type="coiled-coil region" evidence="5">
    <location>
        <begin position="229"/>
        <end position="256"/>
    </location>
</feature>
<dbReference type="InterPro" id="IPR050621">
    <property type="entry name" value="Tudor_domain_containing"/>
</dbReference>
<evidence type="ECO:0000313" key="9">
    <source>
        <dbReference type="Proteomes" id="UP000076858"/>
    </source>
</evidence>
<dbReference type="PROSITE" id="PS50304">
    <property type="entry name" value="TUDOR"/>
    <property type="match status" value="3"/>
</dbReference>
<comment type="caution">
    <text evidence="8">The sequence shown here is derived from an EMBL/GenBank/DDBJ whole genome shotgun (WGS) entry which is preliminary data.</text>
</comment>
<sequence length="1399" mass="158461">MFKRQKLLGSNLCSHTRGFAFSRQSIEVENFNVAFAMDKLLTSCPQCREPYSIRLPSTKYYSRCGLPLTLQCGHGVCYHCVVSKRSNQKHGTIVTKNDPNATEISCSICHVVSTISHEAVRNVLALINCYQLGLLQLEELGLEVAGENIRFKDGSDGLFVPSSPQPTLERQPFITPGKCSTHSFTMEFWCYEDEVPLCKGCRISYHLQHDVVKIIDRNKVEMEVFYSVADETVQLVDEMKKTCKEIKEQTKRVQSEYDVAIKEMRRHFSDLHAILAAREQQVQHQLFGAFQECTSLLKSVERHLRDASQDISSQLQKAATAVSNHIPPSRSAITRWTESIRHFNIYETVIKETLANINSVTFSTTMEPIPEYADHLLHDSVASVSSASGGLIFWTQLQNQYGDVKQKTNSQLVDNLNSKSLCEKTENKKAKKHPRVISPSIAANHQYDVGTDLTGRVVHIDAERFYVHVQSDSSSQDAVSELNQLQTRIQMCERNPAPGLHDLHTGQLVAGLFEGLWYRALIEDINLKCDDIVIFFVDYGNRELTSVQSIRMLSDDMMNLPAQAVRCALPKNTAMSELHVLMDETQLIHMQVDRVEQGGVGRLDGQELTLWITLRKPEDCKNDGTINSQENPVDPFVAWPQSRIHKIRTIPTPPPPDAMGTKRKRFPAKDWVPTVVNSAKSQSTMSMKSTVEDVPAPIVLPIALNQIQENSHRMKIITSHLNSTGDFYARVESAQKTYLNLVQQLDSHFSMSSELLEQLKPVDGMTVGQVCAVKLDGQWNRCRVVEIVDNKTASVHLMDVGKRVNSSQLYRLEQPRLMATPVLAFHCRLWGIRPAGHATKWSGSSFDKMKEAIKISSALFVQVYFIQEEEIEDSGIFASVHYVRFYYEYIKPGGPMEFDQTLTSCFNDMLFEHGLALRDPMLVTVQPLPKRWLPSVSLPPELENATPIWLDDEGFIYFHRPRGPTNHVSVINKLLAWHYGKSTPNANDLTHWIKDEPCVVLYTDTKWYRAIVQSCDDENQTASVFFVDYGNSQLNVPYTNLRKSLLCYEYPIQAHRCRLARFPAPGVKPNEEQLSTLHELLIDRRITVTVIGTVANESMGGVDPVVEIQYSDKGGRILDEIFDLWNPGYRHDSTSNKIVASVVQTSSPPSLVSDAAPNPAPTVPLSSVDLDDSIFDVASSEFSDDVYPIFNFDLVNSLEFKEMDLYRPLFVPSRVSLPVRILSIVDPKEFLAVIQPTRHWLKDSPSHWQEQVDGFGRLQTELQRSAPLFPDIDVGESKSPCACRYSKDDRWYRGKLAGYVDDALSIVKVELVDIGITLEVRSCRVKQLPTEYLSLPRHSTTSRLIDTIVPPLYPPSLGYLRDSMKNNKQFTAFFKEVNQPLQMRLFYRDRDGKNIPAIE</sequence>
<gene>
    <name evidence="8" type="ORF">APZ42_017132</name>
</gene>
<keyword evidence="1" id="KW-0479">Metal-binding</keyword>
<evidence type="ECO:0008006" key="10">
    <source>
        <dbReference type="Google" id="ProtNLM"/>
    </source>
</evidence>
<evidence type="ECO:0000256" key="3">
    <source>
        <dbReference type="ARBA" id="ARBA00022833"/>
    </source>
</evidence>
<dbReference type="InterPro" id="IPR002999">
    <property type="entry name" value="Tudor"/>
</dbReference>
<keyword evidence="5" id="KW-0175">Coiled coil</keyword>
<reference evidence="8 9" key="1">
    <citation type="submission" date="2016-03" db="EMBL/GenBank/DDBJ databases">
        <title>EvidentialGene: Evidence-directed Construction of Genes on Genomes.</title>
        <authorList>
            <person name="Gilbert D.G."/>
            <person name="Choi J.-H."/>
            <person name="Mockaitis K."/>
            <person name="Colbourne J."/>
            <person name="Pfrender M."/>
        </authorList>
    </citation>
    <scope>NUCLEOTIDE SEQUENCE [LARGE SCALE GENOMIC DNA]</scope>
    <source>
        <strain evidence="8 9">Xinb3</strain>
        <tissue evidence="8">Complete organism</tissue>
    </source>
</reference>
<evidence type="ECO:0000259" key="7">
    <source>
        <dbReference type="PROSITE" id="PS50304"/>
    </source>
</evidence>
<dbReference type="PROSITE" id="PS00518">
    <property type="entry name" value="ZF_RING_1"/>
    <property type="match status" value="1"/>
</dbReference>
<evidence type="ECO:0000256" key="2">
    <source>
        <dbReference type="ARBA" id="ARBA00022771"/>
    </source>
</evidence>